<dbReference type="InterPro" id="IPR027417">
    <property type="entry name" value="P-loop_NTPase"/>
</dbReference>
<keyword evidence="1" id="KW-0802">TPR repeat</keyword>
<evidence type="ECO:0000256" key="1">
    <source>
        <dbReference type="PROSITE-ProRule" id="PRU00339"/>
    </source>
</evidence>
<dbReference type="Gene3D" id="1.25.40.10">
    <property type="entry name" value="Tetratricopeptide repeat domain"/>
    <property type="match status" value="2"/>
</dbReference>
<proteinExistence type="predicted"/>
<dbReference type="Gene3D" id="1.10.8.430">
    <property type="entry name" value="Helical domain of apoptotic protease-activating factors"/>
    <property type="match status" value="1"/>
</dbReference>
<comment type="caution">
    <text evidence="2">The sequence shown here is derived from an EMBL/GenBank/DDBJ whole genome shotgun (WGS) entry which is preliminary data.</text>
</comment>
<evidence type="ECO:0008006" key="4">
    <source>
        <dbReference type="Google" id="ProtNLM"/>
    </source>
</evidence>
<protein>
    <recommendedName>
        <fullName evidence="4">NB-ARC domain-containing protein</fullName>
    </recommendedName>
</protein>
<name>A0A1J7CGF6_9ACTN</name>
<evidence type="ECO:0000313" key="3">
    <source>
        <dbReference type="Proteomes" id="UP000243342"/>
    </source>
</evidence>
<dbReference type="PANTHER" id="PTHR47691">
    <property type="entry name" value="REGULATOR-RELATED"/>
    <property type="match status" value="1"/>
</dbReference>
<accession>A0A1J7CGF6</accession>
<dbReference type="SMART" id="SM00028">
    <property type="entry name" value="TPR"/>
    <property type="match status" value="5"/>
</dbReference>
<dbReference type="RefSeq" id="WP_071655282.1">
    <property type="nucleotide sequence ID" value="NZ_MLCF01000013.1"/>
</dbReference>
<dbReference type="AlphaFoldDB" id="A0A1J7CGF6"/>
<dbReference type="SUPFAM" id="SSF52540">
    <property type="entry name" value="P-loop containing nucleoside triphosphate hydrolases"/>
    <property type="match status" value="1"/>
</dbReference>
<dbReference type="InterPro" id="IPR011990">
    <property type="entry name" value="TPR-like_helical_dom_sf"/>
</dbReference>
<dbReference type="PANTHER" id="PTHR47691:SF3">
    <property type="entry name" value="HTH-TYPE TRANSCRIPTIONAL REGULATOR RV0890C-RELATED"/>
    <property type="match status" value="1"/>
</dbReference>
<organism evidence="2 3">
    <name type="scientific">Mangrovactinospora gilvigrisea</name>
    <dbReference type="NCBI Taxonomy" id="1428644"/>
    <lineage>
        <taxon>Bacteria</taxon>
        <taxon>Bacillati</taxon>
        <taxon>Actinomycetota</taxon>
        <taxon>Actinomycetes</taxon>
        <taxon>Kitasatosporales</taxon>
        <taxon>Streptomycetaceae</taxon>
        <taxon>Mangrovactinospora</taxon>
    </lineage>
</organism>
<dbReference type="InterPro" id="IPR036388">
    <property type="entry name" value="WH-like_DNA-bd_sf"/>
</dbReference>
<sequence>MIDQQCAMPDPDQADTLTEFVTLLGDLRAWAGGPSYRILAKRIGPMMKPPRIVAPSTVVDAFRSGRRRLDLDLVIAIVRALGGDGPMVAHWRAACLRVHAQAQATGRPTVLQQLPRDLPTFTGRHEALRRLMAAAASTGSDSGAATVLVVEGTAGIGKTQLVLHAAHALLRSGRCSDAQLYVNLRGFDPERAPMDPSDVLEVFLRALGVPGPRLPAGVEERAAMFRDRMTGRNALIVLDNAANEEQITDLIPADPGCTVLVTSRRSLAGLDGSTPLILDAFSTDEALQLLAVIAGQERIAAEPDAARKVAHLCGRHPLALALAAAQLRSRPTWPLAALADRLTAGGTDAVTAGNRALRPVLDLSYNALHPPAQRMFRLLGLHPGDTFTVEAAASLAATDPAEAENLLWQLLDEHLLKATSQDRYEIHDLLRRYAADQQATHSASDHQAARQRLRDHYLHTAHQAARTQFPHRDPILIPLPKPPTATTPITDAATAAAWFDAESAVLHHLTATAVDTDPAASWQLAWTLIGHLIKTSRFQQLLEQQTLALQAASRLGHRRAQAYALERRADSKVRLDDVDGAKADFQQVIAIDEELGDHQHKARALNGLAEARSQCGDHAGCETYARQALEVYQTRQVDCEAGRAQSLNLIGWSMMHLGRADEAVEVCRDSLAIFEQIDDLWGRATVLDSLARAYRTLDRYPEAISTYRDALDLRLQFDAPELTAKTLLYLGDLHQDLGDLAAARKSFEWALSQARETSPFLTGKARQRLADLPQGAPPGRQEVAVG</sequence>
<keyword evidence="3" id="KW-1185">Reference proteome</keyword>
<evidence type="ECO:0000313" key="2">
    <source>
        <dbReference type="EMBL" id="OIV38746.1"/>
    </source>
</evidence>
<gene>
    <name evidence="2" type="ORF">BIV57_04160</name>
</gene>
<dbReference type="Proteomes" id="UP000243342">
    <property type="component" value="Unassembled WGS sequence"/>
</dbReference>
<dbReference type="InterPro" id="IPR019734">
    <property type="entry name" value="TPR_rpt"/>
</dbReference>
<dbReference type="STRING" id="1428644.BIV57_04160"/>
<dbReference type="Pfam" id="PF13424">
    <property type="entry name" value="TPR_12"/>
    <property type="match status" value="1"/>
</dbReference>
<dbReference type="InterPro" id="IPR042197">
    <property type="entry name" value="Apaf_helical"/>
</dbReference>
<dbReference type="Gene3D" id="3.40.50.300">
    <property type="entry name" value="P-loop containing nucleotide triphosphate hydrolases"/>
    <property type="match status" value="1"/>
</dbReference>
<reference evidence="2 3" key="1">
    <citation type="submission" date="2016-10" db="EMBL/GenBank/DDBJ databases">
        <title>Genome sequence of Streptomyces gilvigriseus MUSC 26.</title>
        <authorList>
            <person name="Lee L.-H."/>
            <person name="Ser H.-L."/>
        </authorList>
    </citation>
    <scope>NUCLEOTIDE SEQUENCE [LARGE SCALE GENOMIC DNA]</scope>
    <source>
        <strain evidence="2 3">MUSC 26</strain>
    </source>
</reference>
<dbReference type="SUPFAM" id="SSF48452">
    <property type="entry name" value="TPR-like"/>
    <property type="match status" value="2"/>
</dbReference>
<dbReference type="PRINTS" id="PR00364">
    <property type="entry name" value="DISEASERSIST"/>
</dbReference>
<dbReference type="EMBL" id="MLCF01000013">
    <property type="protein sequence ID" value="OIV38746.1"/>
    <property type="molecule type" value="Genomic_DNA"/>
</dbReference>
<feature type="repeat" description="TPR" evidence="1">
    <location>
        <begin position="684"/>
        <end position="717"/>
    </location>
</feature>
<dbReference type="GO" id="GO:0043531">
    <property type="term" value="F:ADP binding"/>
    <property type="evidence" value="ECO:0007669"/>
    <property type="project" value="InterPro"/>
</dbReference>
<dbReference type="Gene3D" id="1.10.10.10">
    <property type="entry name" value="Winged helix-like DNA-binding domain superfamily/Winged helix DNA-binding domain"/>
    <property type="match status" value="1"/>
</dbReference>
<dbReference type="PROSITE" id="PS50005">
    <property type="entry name" value="TPR"/>
    <property type="match status" value="1"/>
</dbReference>